<dbReference type="SMART" id="SM00382">
    <property type="entry name" value="AAA"/>
    <property type="match status" value="1"/>
</dbReference>
<dbReference type="InterPro" id="IPR036640">
    <property type="entry name" value="ABC1_TM_sf"/>
</dbReference>
<dbReference type="Pfam" id="PF00664">
    <property type="entry name" value="ABC_membrane"/>
    <property type="match status" value="1"/>
</dbReference>
<name>S0EZ74_CHTCT</name>
<dbReference type="InterPro" id="IPR039421">
    <property type="entry name" value="Type_1_exporter"/>
</dbReference>
<evidence type="ECO:0000313" key="10">
    <source>
        <dbReference type="EMBL" id="CCW36034.1"/>
    </source>
</evidence>
<dbReference type="EC" id="3.6.3.-" evidence="10"/>
<dbReference type="PROSITE" id="PS50893">
    <property type="entry name" value="ABC_TRANSPORTER_2"/>
    <property type="match status" value="1"/>
</dbReference>
<evidence type="ECO:0000259" key="9">
    <source>
        <dbReference type="PROSITE" id="PS50929"/>
    </source>
</evidence>
<evidence type="ECO:0000256" key="7">
    <source>
        <dbReference type="SAM" id="Phobius"/>
    </source>
</evidence>
<dbReference type="PROSITE" id="PS50929">
    <property type="entry name" value="ABC_TM1F"/>
    <property type="match status" value="1"/>
</dbReference>
<dbReference type="InterPro" id="IPR003593">
    <property type="entry name" value="AAA+_ATPase"/>
</dbReference>
<proteinExistence type="predicted"/>
<comment type="subcellular location">
    <subcellularLocation>
        <location evidence="1">Cell membrane</location>
        <topology evidence="1">Multi-pass membrane protein</topology>
    </subcellularLocation>
</comment>
<evidence type="ECO:0000256" key="6">
    <source>
        <dbReference type="ARBA" id="ARBA00023136"/>
    </source>
</evidence>
<dbReference type="PANTHER" id="PTHR43394:SF1">
    <property type="entry name" value="ATP-BINDING CASSETTE SUB-FAMILY B MEMBER 10, MITOCHONDRIAL"/>
    <property type="match status" value="1"/>
</dbReference>
<dbReference type="InterPro" id="IPR003439">
    <property type="entry name" value="ABC_transporter-like_ATP-bd"/>
</dbReference>
<dbReference type="PATRIC" id="fig|1303518.3.peg.2313"/>
<evidence type="ECO:0000256" key="1">
    <source>
        <dbReference type="ARBA" id="ARBA00004651"/>
    </source>
</evidence>
<dbReference type="GO" id="GO:0005886">
    <property type="term" value="C:plasma membrane"/>
    <property type="evidence" value="ECO:0007669"/>
    <property type="project" value="UniProtKB-SubCell"/>
</dbReference>
<dbReference type="EMBL" id="HF951689">
    <property type="protein sequence ID" value="CCW36034.1"/>
    <property type="molecule type" value="Genomic_DNA"/>
</dbReference>
<dbReference type="HOGENOM" id="CLU_000604_84_3_0"/>
<evidence type="ECO:0000256" key="2">
    <source>
        <dbReference type="ARBA" id="ARBA00022692"/>
    </source>
</evidence>
<evidence type="ECO:0000256" key="5">
    <source>
        <dbReference type="ARBA" id="ARBA00022989"/>
    </source>
</evidence>
<feature type="domain" description="ABC transporter" evidence="8">
    <location>
        <begin position="368"/>
        <end position="602"/>
    </location>
</feature>
<dbReference type="Proteomes" id="UP000014227">
    <property type="component" value="Chromosome I"/>
</dbReference>
<keyword evidence="6 7" id="KW-0472">Membrane</keyword>
<dbReference type="AlphaFoldDB" id="S0EZ74"/>
<dbReference type="InterPro" id="IPR027417">
    <property type="entry name" value="P-loop_NTPase"/>
</dbReference>
<dbReference type="CDD" id="cd03251">
    <property type="entry name" value="ABCC_MsbA"/>
    <property type="match status" value="1"/>
</dbReference>
<keyword evidence="2 7" id="KW-0812">Transmembrane</keyword>
<sequence length="608" mass="67428">MRKEDTQRRLLAYLKPHRWVLAVGLFCAALTSAIDASLAKFIKSVVDSMLDGRVGHLNFMCAAVVVVFIIKGIFSFGQNYFLSLTANSVVSRLREEIFAHLHTLSLSFFNRRRTGAIMSVLTNDVQAIQNAAMSLRQMISDPLTILVSLALLFYMNWRLSLIAIFFLPFMALTISRIGKRIRKISHTVQSMLAEVTNIIEETVAGVRVVKTFAAEHHEISRFRTENQQTLKAVMRGVRRSAQLRPLIEFIGAFGIALVMYVGGNMVAHTVHTQHLMVEQFNRLHPGMPVPDAVRNYVEPGGLTAGALIAFLFLLDNVARAVGSLGSFVSMRSQALAAASRIFEEVLDVEPEVKELPNAVELPSIEGHIRFENVSFRYSPDSPLVLRNIDFEVRPGEVVAIVGRSGAGKSTLVDLIPRFYDPTAGRVLIDGIDVRTVKLQSLRRQIGVVPQETWLFAGTLRDNIAYGRRDATDEEIMEAARAANASFIEGMEHGLDTIVGDRGIRLSGGEKQRIAIARAILMNPRILILDEATSSLDASSEALVQEALEHLMRGRTTLVIAHRLSTIINADRILAMQDGCIVEMGSHQELMDAGGYYARLYETQLKGFE</sequence>
<organism evidence="10 11">
    <name type="scientific">Chthonomonas calidirosea (strain DSM 23976 / ICMP 18418 / T49)</name>
    <dbReference type="NCBI Taxonomy" id="1303518"/>
    <lineage>
        <taxon>Bacteria</taxon>
        <taxon>Bacillati</taxon>
        <taxon>Armatimonadota</taxon>
        <taxon>Chthonomonadia</taxon>
        <taxon>Chthonomonadales</taxon>
        <taxon>Chthonomonadaceae</taxon>
        <taxon>Chthonomonas</taxon>
    </lineage>
</organism>
<dbReference type="PROSITE" id="PS00211">
    <property type="entry name" value="ABC_TRANSPORTER_1"/>
    <property type="match status" value="1"/>
</dbReference>
<dbReference type="eggNOG" id="COG1132">
    <property type="taxonomic scope" value="Bacteria"/>
</dbReference>
<keyword evidence="5 7" id="KW-1133">Transmembrane helix</keyword>
<dbReference type="FunFam" id="3.40.50.300:FF:000218">
    <property type="entry name" value="Multidrug ABC transporter ATP-binding protein"/>
    <property type="match status" value="1"/>
</dbReference>
<dbReference type="Gene3D" id="3.40.50.300">
    <property type="entry name" value="P-loop containing nucleotide triphosphate hydrolases"/>
    <property type="match status" value="1"/>
</dbReference>
<keyword evidence="4" id="KW-0067">ATP-binding</keyword>
<feature type="transmembrane region" description="Helical" evidence="7">
    <location>
        <begin position="138"/>
        <end position="155"/>
    </location>
</feature>
<dbReference type="InterPro" id="IPR017871">
    <property type="entry name" value="ABC_transporter-like_CS"/>
</dbReference>
<evidence type="ECO:0000313" key="11">
    <source>
        <dbReference type="Proteomes" id="UP000014227"/>
    </source>
</evidence>
<dbReference type="SUPFAM" id="SSF90123">
    <property type="entry name" value="ABC transporter transmembrane region"/>
    <property type="match status" value="1"/>
</dbReference>
<keyword evidence="3" id="KW-0547">Nucleotide-binding</keyword>
<feature type="transmembrane region" description="Helical" evidence="7">
    <location>
        <begin position="55"/>
        <end position="74"/>
    </location>
</feature>
<dbReference type="GO" id="GO:0015421">
    <property type="term" value="F:ABC-type oligopeptide transporter activity"/>
    <property type="evidence" value="ECO:0007669"/>
    <property type="project" value="TreeGrafter"/>
</dbReference>
<gene>
    <name evidence="10" type="ORF">CCALI_02227</name>
</gene>
<dbReference type="InParanoid" id="S0EZ74"/>
<evidence type="ECO:0000259" key="8">
    <source>
        <dbReference type="PROSITE" id="PS50893"/>
    </source>
</evidence>
<dbReference type="SUPFAM" id="SSF52540">
    <property type="entry name" value="P-loop containing nucleoside triphosphate hydrolases"/>
    <property type="match status" value="1"/>
</dbReference>
<dbReference type="Pfam" id="PF00005">
    <property type="entry name" value="ABC_tran"/>
    <property type="match status" value="1"/>
</dbReference>
<dbReference type="GO" id="GO:0016887">
    <property type="term" value="F:ATP hydrolysis activity"/>
    <property type="evidence" value="ECO:0007669"/>
    <property type="project" value="InterPro"/>
</dbReference>
<dbReference type="InterPro" id="IPR011527">
    <property type="entry name" value="ABC1_TM_dom"/>
</dbReference>
<dbReference type="CDD" id="cd18552">
    <property type="entry name" value="ABC_6TM_MsbA_like"/>
    <property type="match status" value="1"/>
</dbReference>
<feature type="transmembrane region" description="Helical" evidence="7">
    <location>
        <begin position="161"/>
        <end position="178"/>
    </location>
</feature>
<keyword evidence="11" id="KW-1185">Reference proteome</keyword>
<dbReference type="OrthoDB" id="9780296at2"/>
<feature type="domain" description="ABC transmembrane type-1" evidence="9">
    <location>
        <begin position="22"/>
        <end position="333"/>
    </location>
</feature>
<accession>S0EZ74</accession>
<evidence type="ECO:0000256" key="4">
    <source>
        <dbReference type="ARBA" id="ARBA00022840"/>
    </source>
</evidence>
<dbReference type="PANTHER" id="PTHR43394">
    <property type="entry name" value="ATP-DEPENDENT PERMEASE MDL1, MITOCHONDRIAL"/>
    <property type="match status" value="1"/>
</dbReference>
<evidence type="ECO:0000256" key="3">
    <source>
        <dbReference type="ARBA" id="ARBA00022741"/>
    </source>
</evidence>
<dbReference type="STRING" id="454171.CP488_01867"/>
<dbReference type="GO" id="GO:0005524">
    <property type="term" value="F:ATP binding"/>
    <property type="evidence" value="ECO:0007669"/>
    <property type="project" value="UniProtKB-KW"/>
</dbReference>
<dbReference type="KEGG" id="ccz:CCALI_02227"/>
<keyword evidence="10" id="KW-0378">Hydrolase</keyword>
<feature type="transmembrane region" description="Helical" evidence="7">
    <location>
        <begin position="246"/>
        <end position="267"/>
    </location>
</feature>
<dbReference type="RefSeq" id="WP_016483554.1">
    <property type="nucleotide sequence ID" value="NC_021487.1"/>
</dbReference>
<reference evidence="11" key="1">
    <citation type="submission" date="2013-03" db="EMBL/GenBank/DDBJ databases">
        <title>Genome sequence of Chthonomonas calidirosea, the first sequenced genome from the Armatimonadetes phylum (formally candidate division OP10).</title>
        <authorList>
            <person name="Lee K.C.Y."/>
            <person name="Morgan X.C."/>
            <person name="Dunfield P.F."/>
            <person name="Tamas I."/>
            <person name="Houghton K.M."/>
            <person name="Vyssotski M."/>
            <person name="Ryan J.L.J."/>
            <person name="Lagutin K."/>
            <person name="McDonald I.R."/>
            <person name="Stott M.B."/>
        </authorList>
    </citation>
    <scope>NUCLEOTIDE SEQUENCE [LARGE SCALE GENOMIC DNA]</scope>
    <source>
        <strain evidence="11">DSM 23976 / ICMP 18418 / T49</strain>
    </source>
</reference>
<dbReference type="Gene3D" id="1.20.1560.10">
    <property type="entry name" value="ABC transporter type 1, transmembrane domain"/>
    <property type="match status" value="2"/>
</dbReference>
<protein>
    <submittedName>
        <fullName evidence="10">ABC-type multidrug transport system, ATPase and permease components</fullName>
        <ecNumber evidence="10">3.6.3.-</ecNumber>
    </submittedName>
</protein>